<evidence type="ECO:0000256" key="1">
    <source>
        <dbReference type="SAM" id="Phobius"/>
    </source>
</evidence>
<protein>
    <recommendedName>
        <fullName evidence="4">ABC-2 type transport system permease protein</fullName>
    </recommendedName>
</protein>
<name>A0A1M6D152_9ACTN</name>
<organism evidence="2 3">
    <name type="scientific">Tessaracoccus bendigoensis DSM 12906</name>
    <dbReference type="NCBI Taxonomy" id="1123357"/>
    <lineage>
        <taxon>Bacteria</taxon>
        <taxon>Bacillati</taxon>
        <taxon>Actinomycetota</taxon>
        <taxon>Actinomycetes</taxon>
        <taxon>Propionibacteriales</taxon>
        <taxon>Propionibacteriaceae</taxon>
        <taxon>Tessaracoccus</taxon>
    </lineage>
</organism>
<proteinExistence type="predicted"/>
<feature type="transmembrane region" description="Helical" evidence="1">
    <location>
        <begin position="44"/>
        <end position="65"/>
    </location>
</feature>
<reference evidence="3" key="1">
    <citation type="submission" date="2016-11" db="EMBL/GenBank/DDBJ databases">
        <authorList>
            <person name="Varghese N."/>
            <person name="Submissions S."/>
        </authorList>
    </citation>
    <scope>NUCLEOTIDE SEQUENCE [LARGE SCALE GENOMIC DNA]</scope>
    <source>
        <strain evidence="3">DSM 12906</strain>
    </source>
</reference>
<keyword evidence="1" id="KW-0812">Transmembrane</keyword>
<dbReference type="EMBL" id="FQZG01000011">
    <property type="protein sequence ID" value="SHI66940.1"/>
    <property type="molecule type" value="Genomic_DNA"/>
</dbReference>
<dbReference type="Proteomes" id="UP000184512">
    <property type="component" value="Unassembled WGS sequence"/>
</dbReference>
<dbReference type="STRING" id="1123357.SAMN02745244_00808"/>
<dbReference type="OrthoDB" id="4399269at2"/>
<dbReference type="RefSeq" id="WP_073186272.1">
    <property type="nucleotide sequence ID" value="NZ_FQZG01000011.1"/>
</dbReference>
<feature type="transmembrane region" description="Helical" evidence="1">
    <location>
        <begin position="16"/>
        <end position="38"/>
    </location>
</feature>
<keyword evidence="1" id="KW-1133">Transmembrane helix</keyword>
<accession>A0A1M6D152</accession>
<feature type="transmembrane region" description="Helical" evidence="1">
    <location>
        <begin position="239"/>
        <end position="260"/>
    </location>
</feature>
<dbReference type="AlphaFoldDB" id="A0A1M6D152"/>
<gene>
    <name evidence="2" type="ORF">SAMN02745244_00808</name>
</gene>
<feature type="transmembrane region" description="Helical" evidence="1">
    <location>
        <begin position="149"/>
        <end position="171"/>
    </location>
</feature>
<keyword evidence="1" id="KW-0472">Membrane</keyword>
<evidence type="ECO:0000313" key="2">
    <source>
        <dbReference type="EMBL" id="SHI66940.1"/>
    </source>
</evidence>
<evidence type="ECO:0000313" key="3">
    <source>
        <dbReference type="Proteomes" id="UP000184512"/>
    </source>
</evidence>
<keyword evidence="3" id="KW-1185">Reference proteome</keyword>
<feature type="transmembrane region" description="Helical" evidence="1">
    <location>
        <begin position="191"/>
        <end position="210"/>
    </location>
</feature>
<feature type="transmembrane region" description="Helical" evidence="1">
    <location>
        <begin position="104"/>
        <end position="128"/>
    </location>
</feature>
<evidence type="ECO:0008006" key="4">
    <source>
        <dbReference type="Google" id="ProtNLM"/>
    </source>
</evidence>
<sequence>MIRTLFKHELLRTWRPFALVTLAVTLVVATFSGAAMLLPAPLNVLFAVLAVFAAAGYIVAVPLLISLDFYRSTYSKTGYFTAAIPAAGSTIFTVKAAYAYLATLLALAIGFLLQIPANIATGATSGVAPRETLAMLGRALEAIGELPAWLLAVFVVTVLLYPLVMITPFFFAATVGSEAWINRSGFGGVVLTWFLYYVATQILGVLSLFIPPSLDLRRFPDIELLWDPMAIFKIGDNAPVLPVAVFVVLFGVAIVAIGWAKVSYSRRLELR</sequence>